<dbReference type="OrthoDB" id="4021649at2759"/>
<keyword evidence="1" id="KW-0472">Membrane</keyword>
<dbReference type="EMBL" id="CDQK01000007">
    <property type="protein sequence ID" value="CEP24843.1"/>
    <property type="molecule type" value="Genomic_DNA"/>
</dbReference>
<keyword evidence="1" id="KW-0812">Transmembrane</keyword>
<dbReference type="Proteomes" id="UP000094389">
    <property type="component" value="Unassembled WGS sequence"/>
</dbReference>
<dbReference type="EMBL" id="KV453942">
    <property type="protein sequence ID" value="ODV71326.1"/>
    <property type="molecule type" value="Genomic_DNA"/>
</dbReference>
<sequence length="597" mass="67337">MTQTSLINIGLAKAQRWESTMGQSTEETFDTSDYYHTPMDCSLAEVDAGCDFASTAGPNASPLCNDDAFGAGIDRTLKIFTSSAQLHYRYAVKYLPILIILVPSILSLFFPRTIKVGSFQLGNEQSNPSAIVVDMFSILTLCWMVKFLLDWPWKWYLQINGLKAKLESYLDSQYSNATDPHQEEAHGGEEWQATADNSLRQLNWQQGASLVCCVITPFICWWILVFARDKIIVMGASGATSRVVLSDLNVVIFVSCGILRVIIQISEHIQRSTASIEQRTEKWFKLATIRRHSTAQHQDQNSGEMQEIKANKRDEELSQRISRLEYQLSEVSSKIQMIYSRNKVTLDNEGTFLSMKHFKILEREINEINYKLNNKYADLDSVIFRLKEEVVGTKQIDTNSTRALVEQSDAIESKRPGHSSSLHGIVLTKRPTYIPQGLNSSSGTLKYPVEEYAKSLKNGIPGFKSSWVQYLASTLSPKEEGSVDDNDAEHLDDLHESNLNKLTDLNGSGNKAMVQQVLWFFIDMPLFLQRLTWSMIAYIPTRLLRMVYLVALMILEVLVQITSSKSTTSSGSKEFSSMQTSKVINGVSKARRYNGLV</sequence>
<evidence type="ECO:0000313" key="5">
    <source>
        <dbReference type="Proteomes" id="UP000094389"/>
    </source>
</evidence>
<accession>A0A1E4RVQ0</accession>
<accession>A0A0H5C979</accession>
<feature type="transmembrane region" description="Helical" evidence="1">
    <location>
        <begin position="130"/>
        <end position="149"/>
    </location>
</feature>
<protein>
    <submittedName>
        <fullName evidence="2">Uncharacterized protein</fullName>
    </submittedName>
</protein>
<dbReference type="GeneID" id="30992074"/>
<evidence type="ECO:0000313" key="3">
    <source>
        <dbReference type="EMBL" id="ODV71326.1"/>
    </source>
</evidence>
<organism evidence="2 4">
    <name type="scientific">Cyberlindnera jadinii (strain ATCC 18201 / CBS 1600 / BCRC 20928 / JCM 3617 / NBRC 0987 / NRRL Y-1542)</name>
    <name type="common">Torula yeast</name>
    <name type="synonym">Candida utilis</name>
    <dbReference type="NCBI Taxonomy" id="983966"/>
    <lineage>
        <taxon>Eukaryota</taxon>
        <taxon>Fungi</taxon>
        <taxon>Dikarya</taxon>
        <taxon>Ascomycota</taxon>
        <taxon>Saccharomycotina</taxon>
        <taxon>Saccharomycetes</taxon>
        <taxon>Phaffomycetales</taxon>
        <taxon>Phaffomycetaceae</taxon>
        <taxon>Cyberlindnera</taxon>
    </lineage>
</organism>
<reference evidence="2" key="1">
    <citation type="submission" date="2014-12" db="EMBL/GenBank/DDBJ databases">
        <authorList>
            <person name="Jaenicke S."/>
        </authorList>
    </citation>
    <scope>NUCLEOTIDE SEQUENCE [LARGE SCALE GENOMIC DNA]</scope>
    <source>
        <strain evidence="2">CBS1600</strain>
    </source>
</reference>
<feature type="transmembrane region" description="Helical" evidence="1">
    <location>
        <begin position="91"/>
        <end position="110"/>
    </location>
</feature>
<proteinExistence type="predicted"/>
<reference evidence="3 5" key="3">
    <citation type="journal article" date="2016" name="Proc. Natl. Acad. Sci. U.S.A.">
        <title>Comparative genomics of biotechnologically important yeasts.</title>
        <authorList>
            <person name="Riley R."/>
            <person name="Haridas S."/>
            <person name="Wolfe K.H."/>
            <person name="Lopes M.R."/>
            <person name="Hittinger C.T."/>
            <person name="Goeker M."/>
            <person name="Salamov A.A."/>
            <person name="Wisecaver J.H."/>
            <person name="Long T.M."/>
            <person name="Calvey C.H."/>
            <person name="Aerts A.L."/>
            <person name="Barry K.W."/>
            <person name="Choi C."/>
            <person name="Clum A."/>
            <person name="Coughlan A.Y."/>
            <person name="Deshpande S."/>
            <person name="Douglass A.P."/>
            <person name="Hanson S.J."/>
            <person name="Klenk H.-P."/>
            <person name="LaButti K.M."/>
            <person name="Lapidus A."/>
            <person name="Lindquist E.A."/>
            <person name="Lipzen A.M."/>
            <person name="Meier-Kolthoff J.P."/>
            <person name="Ohm R.A."/>
            <person name="Otillar R.P."/>
            <person name="Pangilinan J.L."/>
            <person name="Peng Y."/>
            <person name="Rokas A."/>
            <person name="Rosa C.A."/>
            <person name="Scheuner C."/>
            <person name="Sibirny A.A."/>
            <person name="Slot J.C."/>
            <person name="Stielow J.B."/>
            <person name="Sun H."/>
            <person name="Kurtzman C.P."/>
            <person name="Blackwell M."/>
            <person name="Grigoriev I.V."/>
            <person name="Jeffries T.W."/>
        </authorList>
    </citation>
    <scope>NUCLEOTIDE SEQUENCE [LARGE SCALE GENOMIC DNA]</scope>
    <source>
        <strain evidence="5">ATCC 18201 / CBS 1600 / BCRC 20928 / JCM 3617 / NBRC 0987 / NRRL Y-1542</strain>
        <strain evidence="3">NRRL Y-1542</strain>
    </source>
</reference>
<dbReference type="OMA" id="KFLLDWP"/>
<evidence type="ECO:0000256" key="1">
    <source>
        <dbReference type="SAM" id="Phobius"/>
    </source>
</evidence>
<reference evidence="4" key="2">
    <citation type="journal article" date="2015" name="J. Biotechnol.">
        <title>The structure of the Cyberlindnera jadinii genome and its relation to Candida utilis analyzed by the occurrence of single nucleotide polymorphisms.</title>
        <authorList>
            <person name="Rupp O."/>
            <person name="Brinkrolf K."/>
            <person name="Buerth C."/>
            <person name="Kunigo M."/>
            <person name="Schneider J."/>
            <person name="Jaenicke S."/>
            <person name="Goesmann A."/>
            <person name="Puehler A."/>
            <person name="Jaeger K.-E."/>
            <person name="Ernst J.F."/>
        </authorList>
    </citation>
    <scope>NUCLEOTIDE SEQUENCE [LARGE SCALE GENOMIC DNA]</scope>
    <source>
        <strain evidence="4">ATCC 18201 / CBS 1600 / BCRC 20928 / JCM 3617 / NBRC 0987 / NRRL Y-1542</strain>
    </source>
</reference>
<dbReference type="Proteomes" id="UP000038830">
    <property type="component" value="Unassembled WGS sequence"/>
</dbReference>
<feature type="transmembrane region" description="Helical" evidence="1">
    <location>
        <begin position="207"/>
        <end position="224"/>
    </location>
</feature>
<dbReference type="RefSeq" id="XP_020068365.1">
    <property type="nucleotide sequence ID" value="XM_020217678.1"/>
</dbReference>
<dbReference type="AlphaFoldDB" id="A0A0H5C979"/>
<keyword evidence="5" id="KW-1185">Reference proteome</keyword>
<evidence type="ECO:0000313" key="2">
    <source>
        <dbReference type="EMBL" id="CEP24843.1"/>
    </source>
</evidence>
<name>A0A0H5C979_CYBJN</name>
<evidence type="ECO:0000313" key="4">
    <source>
        <dbReference type="Proteomes" id="UP000038830"/>
    </source>
</evidence>
<keyword evidence="1" id="KW-1133">Transmembrane helix</keyword>
<gene>
    <name evidence="2" type="ORF">BN1211_5769</name>
    <name evidence="3" type="ORF">CYBJADRAFT_36661</name>
</gene>